<evidence type="ECO:0000313" key="2">
    <source>
        <dbReference type="Proteomes" id="UP000007590"/>
    </source>
</evidence>
<evidence type="ECO:0000313" key="1">
    <source>
        <dbReference type="EMBL" id="AFD07659.1"/>
    </source>
</evidence>
<dbReference type="InterPro" id="IPR030890">
    <property type="entry name" value="LP_HExxH_w_TonB"/>
</dbReference>
<dbReference type="HOGENOM" id="CLU_048099_0_0_10"/>
<dbReference type="RefSeq" id="WP_014680886.1">
    <property type="nucleotide sequence ID" value="NC_017770.1"/>
</dbReference>
<reference evidence="1" key="1">
    <citation type="submission" date="2012-02" db="EMBL/GenBank/DDBJ databases">
        <title>The complete genome of Solitalea canadensis DSM 3403.</title>
        <authorList>
            <consortium name="US DOE Joint Genome Institute (JGI-PGF)"/>
            <person name="Lucas S."/>
            <person name="Copeland A."/>
            <person name="Lapidus A."/>
            <person name="Glavina del Rio T."/>
            <person name="Dalin E."/>
            <person name="Tice H."/>
            <person name="Bruce D."/>
            <person name="Goodwin L."/>
            <person name="Pitluck S."/>
            <person name="Peters L."/>
            <person name="Ovchinnikova G."/>
            <person name="Lu M."/>
            <person name="Kyrpides N."/>
            <person name="Mavromatis K."/>
            <person name="Ivanova N."/>
            <person name="Brettin T."/>
            <person name="Detter J.C."/>
            <person name="Han C."/>
            <person name="Larimer F."/>
            <person name="Land M."/>
            <person name="Hauser L."/>
            <person name="Markowitz V."/>
            <person name="Cheng J.-F."/>
            <person name="Hugenholtz P."/>
            <person name="Woyke T."/>
            <person name="Wu D."/>
            <person name="Spring S."/>
            <person name="Schroeder M."/>
            <person name="Kopitz M."/>
            <person name="Brambilla E."/>
            <person name="Klenk H.-P."/>
            <person name="Eisen J.A."/>
        </authorList>
    </citation>
    <scope>NUCLEOTIDE SEQUENCE</scope>
    <source>
        <strain evidence="1">DSM 3403</strain>
    </source>
</reference>
<dbReference type="Gene3D" id="3.40.390.70">
    <property type="match status" value="1"/>
</dbReference>
<gene>
    <name evidence="1" type="ordered locus">Solca_2625</name>
</gene>
<protein>
    <recommendedName>
        <fullName evidence="3">Substrate import-associated zinc metallohydrolase lipoprotein</fullName>
    </recommendedName>
</protein>
<organism evidence="1 2">
    <name type="scientific">Solitalea canadensis (strain ATCC 29591 / DSM 3403 / JCM 21819 / LMG 8368 / NBRC 15130 / NCIMB 12057 / USAM 9D)</name>
    <name type="common">Flexibacter canadensis</name>
    <dbReference type="NCBI Taxonomy" id="929556"/>
    <lineage>
        <taxon>Bacteria</taxon>
        <taxon>Pseudomonadati</taxon>
        <taxon>Bacteroidota</taxon>
        <taxon>Sphingobacteriia</taxon>
        <taxon>Sphingobacteriales</taxon>
        <taxon>Sphingobacteriaceae</taxon>
        <taxon>Solitalea</taxon>
    </lineage>
</organism>
<dbReference type="KEGG" id="scn:Solca_2625"/>
<evidence type="ECO:0008006" key="3">
    <source>
        <dbReference type="Google" id="ProtNLM"/>
    </source>
</evidence>
<name>H8KUV9_SOLCM</name>
<sequence>MKKFKQFTVIGLLLTAIFTGCKKEDPIVLDEPVPTEIPTDPTALRIFELNGEYQSNIIYRWDRRFFGTEQIVAPPKFENVLPYIDFMEKVWVKPYEFQVNGFMRENMPREIILVGTTIKYDEGGESGFDAAGQAISASRIILTDLNNFKWSDAYWLTSAGGSKPWMKEQAKTMHHEFAHILDKKYGRPKGFDNISKGLYAGSTSFRSFSTEVARSRGFWIPYGMSNEEEDFATFVEGILSVPKTEYLAAIKGNAKLEQKYALVFQYYYKMGIDVHTLQEQISQAITGYQFVN</sequence>
<dbReference type="EMBL" id="CP003349">
    <property type="protein sequence ID" value="AFD07659.1"/>
    <property type="molecule type" value="Genomic_DNA"/>
</dbReference>
<dbReference type="Pfam" id="PF15890">
    <property type="entry name" value="Peptidase_Mx1"/>
    <property type="match status" value="1"/>
</dbReference>
<dbReference type="PROSITE" id="PS51257">
    <property type="entry name" value="PROKAR_LIPOPROTEIN"/>
    <property type="match status" value="1"/>
</dbReference>
<accession>H8KUV9</accession>
<dbReference type="NCBIfam" id="TIGR04549">
    <property type="entry name" value="LP_HExxH_w_tonB"/>
    <property type="match status" value="1"/>
</dbReference>
<dbReference type="OrthoDB" id="1113652at2"/>
<dbReference type="AlphaFoldDB" id="H8KUV9"/>
<dbReference type="eggNOG" id="ENOG5033THU">
    <property type="taxonomic scope" value="Bacteria"/>
</dbReference>
<dbReference type="STRING" id="929556.Solca_2625"/>
<dbReference type="Proteomes" id="UP000007590">
    <property type="component" value="Chromosome"/>
</dbReference>
<dbReference type="SUPFAM" id="SSF55486">
    <property type="entry name" value="Metalloproteases ('zincins'), catalytic domain"/>
    <property type="match status" value="1"/>
</dbReference>
<proteinExistence type="predicted"/>
<keyword evidence="2" id="KW-1185">Reference proteome</keyword>